<evidence type="ECO:0008006" key="4">
    <source>
        <dbReference type="Google" id="ProtNLM"/>
    </source>
</evidence>
<organism evidence="2 3">
    <name type="scientific">Clostridium zeae</name>
    <dbReference type="NCBI Taxonomy" id="2759022"/>
    <lineage>
        <taxon>Bacteria</taxon>
        <taxon>Bacillati</taxon>
        <taxon>Bacillota</taxon>
        <taxon>Clostridia</taxon>
        <taxon>Eubacteriales</taxon>
        <taxon>Clostridiaceae</taxon>
        <taxon>Clostridium</taxon>
    </lineage>
</organism>
<keyword evidence="1" id="KW-0732">Signal</keyword>
<proteinExistence type="predicted"/>
<feature type="signal peptide" evidence="1">
    <location>
        <begin position="1"/>
        <end position="26"/>
    </location>
</feature>
<dbReference type="RefSeq" id="WP_206868245.1">
    <property type="nucleotide sequence ID" value="NZ_BMBA01000001.1"/>
</dbReference>
<feature type="chain" id="PRO_5046657638" description="SH3 domain-containing protein" evidence="1">
    <location>
        <begin position="27"/>
        <end position="113"/>
    </location>
</feature>
<evidence type="ECO:0000256" key="1">
    <source>
        <dbReference type="SAM" id="SignalP"/>
    </source>
</evidence>
<reference evidence="2 3" key="1">
    <citation type="journal article" date="2021" name="Int. J. Syst. Evol. Microbiol.">
        <title>Clostridium zeae sp. nov., isolated from corn silage.</title>
        <authorList>
            <person name="Kobayashi H."/>
            <person name="Tanizawa Y."/>
            <person name="Yagura M."/>
            <person name="Sakamoto M."/>
            <person name="Ohkuma M."/>
            <person name="Tohno M."/>
        </authorList>
    </citation>
    <scope>NUCLEOTIDE SEQUENCE [LARGE SCALE GENOMIC DNA]</scope>
    <source>
        <strain evidence="2 3">CSC2</strain>
    </source>
</reference>
<name>A0ABQ1E668_9CLOT</name>
<evidence type="ECO:0000313" key="2">
    <source>
        <dbReference type="EMBL" id="GFZ30262.1"/>
    </source>
</evidence>
<sequence length="113" mass="11883">MNKKLLSLAISGIIAATSLPATSAFAATLNTTNKISSNFSTASATYTQLDAAYFVSAKIYASKSTSSKVVATISHSTLNIYDCGSSKFYAVKDIPGTSGWCYVKISDVDHIVP</sequence>
<dbReference type="EMBL" id="BMBA01000001">
    <property type="protein sequence ID" value="GFZ30262.1"/>
    <property type="molecule type" value="Genomic_DNA"/>
</dbReference>
<protein>
    <recommendedName>
        <fullName evidence="4">SH3 domain-containing protein</fullName>
    </recommendedName>
</protein>
<accession>A0ABQ1E668</accession>
<keyword evidence="3" id="KW-1185">Reference proteome</keyword>
<comment type="caution">
    <text evidence="2">The sequence shown here is derived from an EMBL/GenBank/DDBJ whole genome shotgun (WGS) entry which is preliminary data.</text>
</comment>
<gene>
    <name evidence="2" type="ORF">CSC2_07880</name>
</gene>
<evidence type="ECO:0000313" key="3">
    <source>
        <dbReference type="Proteomes" id="UP000663802"/>
    </source>
</evidence>
<dbReference type="Proteomes" id="UP000663802">
    <property type="component" value="Unassembled WGS sequence"/>
</dbReference>